<dbReference type="SUPFAM" id="SSF47933">
    <property type="entry name" value="ERP29 C domain-like"/>
    <property type="match status" value="1"/>
</dbReference>
<comment type="catalytic activity">
    <reaction evidence="1">
        <text>Catalyzes the rearrangement of -S-S- bonds in proteins.</text>
        <dbReference type="EC" id="5.3.4.1"/>
    </reaction>
</comment>
<keyword evidence="5" id="KW-0677">Repeat</keyword>
<evidence type="ECO:0000256" key="5">
    <source>
        <dbReference type="ARBA" id="ARBA00022737"/>
    </source>
</evidence>
<evidence type="ECO:0000256" key="8">
    <source>
        <dbReference type="ARBA" id="ARBA00023284"/>
    </source>
</evidence>
<dbReference type="PROSITE" id="PS00194">
    <property type="entry name" value="THIOREDOXIN_1"/>
    <property type="match status" value="1"/>
</dbReference>
<evidence type="ECO:0000256" key="10">
    <source>
        <dbReference type="RuleBase" id="RU004208"/>
    </source>
</evidence>
<keyword evidence="14" id="KW-1185">Reference proteome</keyword>
<dbReference type="GO" id="GO:0006457">
    <property type="term" value="P:protein folding"/>
    <property type="evidence" value="ECO:0007669"/>
    <property type="project" value="TreeGrafter"/>
</dbReference>
<dbReference type="AlphaFoldDB" id="A0A835E5H4"/>
<keyword evidence="6" id="KW-1015">Disulfide bond</keyword>
<dbReference type="NCBIfam" id="TIGR01126">
    <property type="entry name" value="pdi_dom"/>
    <property type="match status" value="1"/>
</dbReference>
<dbReference type="InterPro" id="IPR036249">
    <property type="entry name" value="Thioredoxin-like_sf"/>
</dbReference>
<evidence type="ECO:0000313" key="13">
    <source>
        <dbReference type="EMBL" id="KAF8661689.1"/>
    </source>
</evidence>
<evidence type="ECO:0000256" key="6">
    <source>
        <dbReference type="ARBA" id="ARBA00023157"/>
    </source>
</evidence>
<evidence type="ECO:0000256" key="1">
    <source>
        <dbReference type="ARBA" id="ARBA00001182"/>
    </source>
</evidence>
<dbReference type="EMBL" id="JACEFO010002392">
    <property type="protein sequence ID" value="KAF8661689.1"/>
    <property type="molecule type" value="Genomic_DNA"/>
</dbReference>
<evidence type="ECO:0000259" key="12">
    <source>
        <dbReference type="PROSITE" id="PS51352"/>
    </source>
</evidence>
<keyword evidence="8" id="KW-0676">Redox-active center</keyword>
<dbReference type="CDD" id="cd02998">
    <property type="entry name" value="PDI_a_ERp38"/>
    <property type="match status" value="1"/>
</dbReference>
<dbReference type="GO" id="GO:0005783">
    <property type="term" value="C:endoplasmic reticulum"/>
    <property type="evidence" value="ECO:0007669"/>
    <property type="project" value="InterPro"/>
</dbReference>
<comment type="caution">
    <text evidence="13">The sequence shown here is derived from an EMBL/GenBank/DDBJ whole genome shotgun (WGS) entry which is preliminary data.</text>
</comment>
<evidence type="ECO:0000256" key="3">
    <source>
        <dbReference type="ARBA" id="ARBA00012723"/>
    </source>
</evidence>
<organism evidence="13 14">
    <name type="scientific">Digitaria exilis</name>
    <dbReference type="NCBI Taxonomy" id="1010633"/>
    <lineage>
        <taxon>Eukaryota</taxon>
        <taxon>Viridiplantae</taxon>
        <taxon>Streptophyta</taxon>
        <taxon>Embryophyta</taxon>
        <taxon>Tracheophyta</taxon>
        <taxon>Spermatophyta</taxon>
        <taxon>Magnoliopsida</taxon>
        <taxon>Liliopsida</taxon>
        <taxon>Poales</taxon>
        <taxon>Poaceae</taxon>
        <taxon>PACMAD clade</taxon>
        <taxon>Panicoideae</taxon>
        <taxon>Panicodae</taxon>
        <taxon>Paniceae</taxon>
        <taxon>Anthephorinae</taxon>
        <taxon>Digitaria</taxon>
    </lineage>
</organism>
<evidence type="ECO:0000256" key="4">
    <source>
        <dbReference type="ARBA" id="ARBA00022729"/>
    </source>
</evidence>
<dbReference type="InterPro" id="IPR017937">
    <property type="entry name" value="Thioredoxin_CS"/>
</dbReference>
<dbReference type="InterPro" id="IPR051063">
    <property type="entry name" value="PDI"/>
</dbReference>
<dbReference type="OrthoDB" id="783564at2759"/>
<dbReference type="InterPro" id="IPR011679">
    <property type="entry name" value="ERp29_C"/>
</dbReference>
<accession>A0A835E5H4</accession>
<comment type="function">
    <text evidence="9">Acts as a protein-folding catalyst that interacts with nascent polypeptides to catalyze the formation, isomerization, and reduction or oxidation of disulfide bonds. May play a role in storage protein biogenesis.</text>
</comment>
<name>A0A835E5H4_9POAL</name>
<dbReference type="PRINTS" id="PR00421">
    <property type="entry name" value="THIOREDOXIN"/>
</dbReference>
<comment type="similarity">
    <text evidence="2 10">Belongs to the protein disulfide isomerase family.</text>
</comment>
<gene>
    <name evidence="13" type="ORF">HU200_056636</name>
</gene>
<evidence type="ECO:0000256" key="11">
    <source>
        <dbReference type="SAM" id="SignalP"/>
    </source>
</evidence>
<feature type="domain" description="Thioredoxin" evidence="12">
    <location>
        <begin position="10"/>
        <end position="120"/>
    </location>
</feature>
<dbReference type="PANTHER" id="PTHR45672">
    <property type="entry name" value="PROTEIN DISULFIDE-ISOMERASE C17H9.14C-RELATED"/>
    <property type="match status" value="1"/>
</dbReference>
<protein>
    <recommendedName>
        <fullName evidence="3">protein disulfide-isomerase</fullName>
        <ecNumber evidence="3">5.3.4.1</ecNumber>
    </recommendedName>
</protein>
<feature type="signal peptide" evidence="11">
    <location>
        <begin position="1"/>
        <end position="27"/>
    </location>
</feature>
<dbReference type="CDD" id="cd00238">
    <property type="entry name" value="ERp29c"/>
    <property type="match status" value="1"/>
</dbReference>
<keyword evidence="7" id="KW-0413">Isomerase</keyword>
<evidence type="ECO:0000313" key="14">
    <source>
        <dbReference type="Proteomes" id="UP000636709"/>
    </source>
</evidence>
<dbReference type="InterPro" id="IPR005788">
    <property type="entry name" value="PDI_thioredoxin-like_dom"/>
</dbReference>
<evidence type="ECO:0000256" key="7">
    <source>
        <dbReference type="ARBA" id="ARBA00023235"/>
    </source>
</evidence>
<feature type="domain" description="Thioredoxin" evidence="12">
    <location>
        <begin position="123"/>
        <end position="272"/>
    </location>
</feature>
<sequence length="748" mass="79890">MAISQISFALLLLLGAAAFTAAPTALADGDDVVALTESTFEKEVGQDRGALVEFYAPWFAIFSFLSPWIDSGFRCGHCKKLAPEYEKLGASFKKAKSVLIAKVDCDEHKSVCSKYGVSGYEGQRTAEALAEFVNTEGGGNSTLPSCFESVVLLSTPFWFMFCSFVVVLSPETFDSAVLDETKDVLVEFYAPWCGHCKSLAPTYEKLASVFKLDEGVVIANLDADKHRDLAEKYGVTGFPTLKFFPKGNKAGEDYDGGRDLGDFVKFINEKSGTSRDTKGQLTSEAGRIASLDALVKEFLGAASDTQKEILSSMEEEIAKLSGSAAKHGKVYVTIAKKIVEKGTDYTKKETDRLQRMLEKVGNSYELSQCPAFVNVSDIGKENCKIRGCGDELISGSLARARHTHRAYLEAELGKGEAKLARVRQGGPDRLGRWDRALDGVDTAEEAQRLLDDVDAAISAARERRRALGMPVEEEDDDVVGAVLEGVQPLSFADATVVDDYLMPHANGGDNTSSSNDHQAMWSGNNGFHHQGMQHGGQYSSCDGGAGVEGYHHLQMAPGMYGSSDAYQQMQHGYLGVSSDSQMLLGRGAAAQPNLAMWSGADEPCLAMVPVEYPSADAGINYADTSAVHGGHQDIAGGGSFAMGISSNFVNSAPALSLGMGTGTGSGDGSFINAAPAATNYAMGGSGDNFTKVMPAQPLAMSYGDLANVGTYATQWQTQCAGSNQKPSIDEQLPYLGDLEDTQLHLWGN</sequence>
<evidence type="ECO:0000256" key="9">
    <source>
        <dbReference type="ARBA" id="ARBA00060135"/>
    </source>
</evidence>
<feature type="chain" id="PRO_5032560815" description="protein disulfide-isomerase" evidence="11">
    <location>
        <begin position="28"/>
        <end position="748"/>
    </location>
</feature>
<keyword evidence="4 11" id="KW-0732">Signal</keyword>
<dbReference type="Pfam" id="PF00085">
    <property type="entry name" value="Thioredoxin"/>
    <property type="match status" value="2"/>
</dbReference>
<dbReference type="Gene3D" id="3.40.30.10">
    <property type="entry name" value="Glutaredoxin"/>
    <property type="match status" value="2"/>
</dbReference>
<dbReference type="Pfam" id="PF07749">
    <property type="entry name" value="ERp29"/>
    <property type="match status" value="1"/>
</dbReference>
<reference evidence="13" key="1">
    <citation type="submission" date="2020-07" db="EMBL/GenBank/DDBJ databases">
        <title>Genome sequence and genetic diversity analysis of an under-domesticated orphan crop, white fonio (Digitaria exilis).</title>
        <authorList>
            <person name="Bennetzen J.L."/>
            <person name="Chen S."/>
            <person name="Ma X."/>
            <person name="Wang X."/>
            <person name="Yssel A.E.J."/>
            <person name="Chaluvadi S.R."/>
            <person name="Johnson M."/>
            <person name="Gangashetty P."/>
            <person name="Hamidou F."/>
            <person name="Sanogo M.D."/>
            <person name="Zwaenepoel A."/>
            <person name="Wallace J."/>
            <person name="Van De Peer Y."/>
            <person name="Van Deynze A."/>
        </authorList>
    </citation>
    <scope>NUCLEOTIDE SEQUENCE</scope>
    <source>
        <tissue evidence="13">Leaves</tissue>
    </source>
</reference>
<dbReference type="EC" id="5.3.4.1" evidence="3"/>
<dbReference type="FunFam" id="3.40.30.10:FF:000032">
    <property type="entry name" value="Protein disulfide-isomerase A6 homolog"/>
    <property type="match status" value="1"/>
</dbReference>
<proteinExistence type="inferred from homology"/>
<dbReference type="InterPro" id="IPR036356">
    <property type="entry name" value="ERp29_C_sf"/>
</dbReference>
<dbReference type="GO" id="GO:0003756">
    <property type="term" value="F:protein disulfide isomerase activity"/>
    <property type="evidence" value="ECO:0007669"/>
    <property type="project" value="UniProtKB-EC"/>
</dbReference>
<dbReference type="PROSITE" id="PS51352">
    <property type="entry name" value="THIOREDOXIN_2"/>
    <property type="match status" value="2"/>
</dbReference>
<evidence type="ECO:0000256" key="2">
    <source>
        <dbReference type="ARBA" id="ARBA00006347"/>
    </source>
</evidence>
<dbReference type="InterPro" id="IPR013766">
    <property type="entry name" value="Thioredoxin_domain"/>
</dbReference>
<dbReference type="SUPFAM" id="SSF52833">
    <property type="entry name" value="Thioredoxin-like"/>
    <property type="match status" value="2"/>
</dbReference>
<dbReference type="Proteomes" id="UP000636709">
    <property type="component" value="Unassembled WGS sequence"/>
</dbReference>
<dbReference type="PANTHER" id="PTHR45672:SF20">
    <property type="entry name" value="THIOREDOXIN DOMAIN-CONTAINING PROTEIN"/>
    <property type="match status" value="1"/>
</dbReference>
<dbReference type="Gene3D" id="1.20.1150.12">
    <property type="entry name" value="Endoplasmic reticulum resident protein 29, C-terminal domain"/>
    <property type="match status" value="1"/>
</dbReference>